<organismHost>
    <name type="scientific">Acanthamoeba</name>
    <dbReference type="NCBI Taxonomy" id="5754"/>
</organismHost>
<dbReference type="KEGG" id="vg:8746625"/>
<evidence type="ECO:0000313" key="2">
    <source>
        <dbReference type="EMBL" id="ADB04151.1"/>
    </source>
</evidence>
<dbReference type="EMBL" id="GU071086">
    <property type="protein sequence ID" value="ADB04151.1"/>
    <property type="molecule type" value="Genomic_DNA"/>
</dbReference>
<organism evidence="2 3">
    <name type="scientific">Marseillevirus marseillevirus</name>
    <name type="common">GBM</name>
    <dbReference type="NCBI Taxonomy" id="694581"/>
    <lineage>
        <taxon>Viruses</taxon>
        <taxon>Varidnaviria</taxon>
        <taxon>Bamfordvirae</taxon>
        <taxon>Nucleocytoviricota</taxon>
        <taxon>Megaviricetes</taxon>
        <taxon>Pimascovirales</taxon>
        <taxon>Pimascovirales incertae sedis</taxon>
        <taxon>Marseilleviridae</taxon>
        <taxon>Marseillevirus</taxon>
        <taxon>Marseillevirus massiliense</taxon>
    </lineage>
</organism>
<protein>
    <submittedName>
        <fullName evidence="2">Uncharacterized protein</fullName>
    </submittedName>
</protein>
<reference evidence="2 3" key="1">
    <citation type="journal article" date="2009" name="Proc. Natl. Acad. Sci. U.S.A.">
        <title>Giant Marseillevirus highlights the role of amoebae as a melting pot in emergence of chimeric microorganisms.</title>
        <authorList>
            <person name="Boyer M."/>
            <person name="Yutin N."/>
            <person name="Pagnier I."/>
            <person name="Barrassi L."/>
            <person name="Fournous G."/>
            <person name="Espinosa L."/>
            <person name="Robert C."/>
            <person name="Azza S."/>
            <person name="Sun S."/>
            <person name="Rossmann M.G."/>
            <person name="Suzan-Monti M."/>
            <person name="La Scola B."/>
            <person name="Koonin E.V."/>
            <person name="Raoult D."/>
        </authorList>
    </citation>
    <scope>NUCLEOTIDE SEQUENCE [LARGE SCALE GENOMIC DNA]</scope>
    <source>
        <strain evidence="2 3">T19</strain>
    </source>
</reference>
<feature type="compositionally biased region" description="Basic and acidic residues" evidence="1">
    <location>
        <begin position="17"/>
        <end position="28"/>
    </location>
</feature>
<proteinExistence type="predicted"/>
<sequence length="111" mass="13309">MSLFSIKLSNVSSRVSQRKEEEHQKESVWKETERKFESLRNEGKGKSGWERWEWGWSFVSFVKIFGNVKYFEGLILWGRNTYCLQPTQPRLARGRYNSWTWVRGIWGGNWA</sequence>
<evidence type="ECO:0000313" key="3">
    <source>
        <dbReference type="Proteomes" id="UP000029780"/>
    </source>
</evidence>
<dbReference type="GeneID" id="8746625"/>
<dbReference type="Proteomes" id="UP000029780">
    <property type="component" value="Segment"/>
</dbReference>
<gene>
    <name evidence="2" type="ORF">MAR_ORF388</name>
</gene>
<accession>D2XB24</accession>
<feature type="region of interest" description="Disordered" evidence="1">
    <location>
        <begin position="1"/>
        <end position="28"/>
    </location>
</feature>
<name>D2XB24_GBMV</name>
<evidence type="ECO:0000256" key="1">
    <source>
        <dbReference type="SAM" id="MobiDB-lite"/>
    </source>
</evidence>
<keyword evidence="3" id="KW-1185">Reference proteome</keyword>
<dbReference type="RefSeq" id="YP_003407113.1">
    <property type="nucleotide sequence ID" value="NC_013756.1"/>
</dbReference>